<evidence type="ECO:0000313" key="3">
    <source>
        <dbReference type="Proteomes" id="UP000005824"/>
    </source>
</evidence>
<dbReference type="EMBL" id="ABVL01000001">
    <property type="protein sequence ID" value="EDY22277.1"/>
    <property type="molecule type" value="Genomic_DNA"/>
</dbReference>
<evidence type="ECO:0000313" key="2">
    <source>
        <dbReference type="EMBL" id="EDY22277.1"/>
    </source>
</evidence>
<dbReference type="GO" id="GO:0004386">
    <property type="term" value="F:helicase activity"/>
    <property type="evidence" value="ECO:0007669"/>
    <property type="project" value="UniProtKB-KW"/>
</dbReference>
<feature type="chain" id="PRO_5002800186" evidence="1">
    <location>
        <begin position="21"/>
        <end position="111"/>
    </location>
</feature>
<dbReference type="RefSeq" id="WP_006977729.1">
    <property type="nucleotide sequence ID" value="NZ_ABVL01000001.1"/>
</dbReference>
<dbReference type="eggNOG" id="COG4085">
    <property type="taxonomic scope" value="Bacteria"/>
</dbReference>
<comment type="caution">
    <text evidence="2">The sequence shown here is derived from an EMBL/GenBank/DDBJ whole genome shotgun (WGS) entry which is preliminary data.</text>
</comment>
<gene>
    <name evidence="2" type="ORF">CfE428DRAFT_0402</name>
</gene>
<evidence type="ECO:0000256" key="1">
    <source>
        <dbReference type="SAM" id="SignalP"/>
    </source>
</evidence>
<feature type="signal peptide" evidence="1">
    <location>
        <begin position="1"/>
        <end position="20"/>
    </location>
</feature>
<sequence precursor="true">MKLSLVSLALSLLALASVHAADLTPAEAKNHVGETATVKGTVDQISKGPKAVFLNFGGKYPNHVFSAVSFTLPFAMLSKFDGKSVAVTGLIKDVEGKPEIVVTTLTQITVP</sequence>
<keyword evidence="2" id="KW-0347">Helicase</keyword>
<name>B4CUN9_9BACT</name>
<dbReference type="STRING" id="497964.CfE428DRAFT_0402"/>
<dbReference type="AlphaFoldDB" id="B4CUN9"/>
<proteinExistence type="predicted"/>
<keyword evidence="3" id="KW-1185">Reference proteome</keyword>
<organism evidence="2 3">
    <name type="scientific">Chthoniobacter flavus Ellin428</name>
    <dbReference type="NCBI Taxonomy" id="497964"/>
    <lineage>
        <taxon>Bacteria</taxon>
        <taxon>Pseudomonadati</taxon>
        <taxon>Verrucomicrobiota</taxon>
        <taxon>Spartobacteria</taxon>
        <taxon>Chthoniobacterales</taxon>
        <taxon>Chthoniobacteraceae</taxon>
        <taxon>Chthoniobacter</taxon>
    </lineage>
</organism>
<protein>
    <submittedName>
        <fullName evidence="2">Nucleic acid binding, OB-fold, tRNA/helicase-type</fullName>
    </submittedName>
</protein>
<keyword evidence="2" id="KW-0067">ATP-binding</keyword>
<keyword evidence="2" id="KW-0547">Nucleotide-binding</keyword>
<dbReference type="Proteomes" id="UP000005824">
    <property type="component" value="Unassembled WGS sequence"/>
</dbReference>
<accession>B4CUN9</accession>
<reference evidence="2 3" key="1">
    <citation type="journal article" date="2011" name="J. Bacteriol.">
        <title>Genome sequence of Chthoniobacter flavus Ellin428, an aerobic heterotrophic soil bacterium.</title>
        <authorList>
            <person name="Kant R."/>
            <person name="van Passel M.W."/>
            <person name="Palva A."/>
            <person name="Lucas S."/>
            <person name="Lapidus A."/>
            <person name="Glavina Del Rio T."/>
            <person name="Dalin E."/>
            <person name="Tice H."/>
            <person name="Bruce D."/>
            <person name="Goodwin L."/>
            <person name="Pitluck S."/>
            <person name="Larimer F.W."/>
            <person name="Land M.L."/>
            <person name="Hauser L."/>
            <person name="Sangwan P."/>
            <person name="de Vos W.M."/>
            <person name="Janssen P.H."/>
            <person name="Smidt H."/>
        </authorList>
    </citation>
    <scope>NUCLEOTIDE SEQUENCE [LARGE SCALE GENOMIC DNA]</scope>
    <source>
        <strain evidence="2 3">Ellin428</strain>
    </source>
</reference>
<keyword evidence="2" id="KW-0378">Hydrolase</keyword>
<keyword evidence="1" id="KW-0732">Signal</keyword>
<dbReference type="InParanoid" id="B4CUN9"/>